<dbReference type="Proteomes" id="UP000887576">
    <property type="component" value="Unplaced"/>
</dbReference>
<proteinExistence type="predicted"/>
<protein>
    <submittedName>
        <fullName evidence="2">PDEase domain-containing protein</fullName>
    </submittedName>
</protein>
<accession>A0AC34QR29</accession>
<sequence length="304" mass="34965">MDRGIAGFVARTGEGVNITNAYEDERFNPEVDSKTGYHTTSVLCMPIYVRKSIMGVIQMVNKRQGRFTQVDEEAFETFALYCGLALHHSKLYEKIRRSETKHRVAMEVLSYHSVCNRDEVAKLKRAVPQAEAMNLMLNFDFNQNTLSEIEKPLYAVCMFDSLFKEQFQYAHDDVIRFVLTAILMTSCDLIASAKPWSIQTEIVKVIFEEFYEQGDAERVNGKEPIPMMDRQKVDELPLMQIGFMKGICVECYDLISKVIPETSQLRERARTNLKKWSELAKERAEMKEEILKQGLAEAEAVEAE</sequence>
<reference evidence="2" key="1">
    <citation type="submission" date="2022-11" db="UniProtKB">
        <authorList>
            <consortium name="WormBaseParasite"/>
        </authorList>
    </citation>
    <scope>IDENTIFICATION</scope>
</reference>
<evidence type="ECO:0000313" key="1">
    <source>
        <dbReference type="Proteomes" id="UP000887576"/>
    </source>
</evidence>
<dbReference type="WBParaSite" id="JU765_v2.g18658.t1">
    <property type="protein sequence ID" value="JU765_v2.g18658.t1"/>
    <property type="gene ID" value="JU765_v2.g18658"/>
</dbReference>
<name>A0AC34QR29_9BILA</name>
<evidence type="ECO:0000313" key="2">
    <source>
        <dbReference type="WBParaSite" id="JU765_v2.g18658.t1"/>
    </source>
</evidence>
<organism evidence="1 2">
    <name type="scientific">Panagrolaimus sp. JU765</name>
    <dbReference type="NCBI Taxonomy" id="591449"/>
    <lineage>
        <taxon>Eukaryota</taxon>
        <taxon>Metazoa</taxon>
        <taxon>Ecdysozoa</taxon>
        <taxon>Nematoda</taxon>
        <taxon>Chromadorea</taxon>
        <taxon>Rhabditida</taxon>
        <taxon>Tylenchina</taxon>
        <taxon>Panagrolaimomorpha</taxon>
        <taxon>Panagrolaimoidea</taxon>
        <taxon>Panagrolaimidae</taxon>
        <taxon>Panagrolaimus</taxon>
    </lineage>
</organism>